<dbReference type="Proteomes" id="UP000612349">
    <property type="component" value="Unassembled WGS sequence"/>
</dbReference>
<evidence type="ECO:0008006" key="3">
    <source>
        <dbReference type="Google" id="ProtNLM"/>
    </source>
</evidence>
<dbReference type="AlphaFoldDB" id="A0A916YTU0"/>
<reference evidence="1" key="2">
    <citation type="submission" date="2020-09" db="EMBL/GenBank/DDBJ databases">
        <authorList>
            <person name="Sun Q."/>
            <person name="Zhou Y."/>
        </authorList>
    </citation>
    <scope>NUCLEOTIDE SEQUENCE</scope>
    <source>
        <strain evidence="1">CGMCC 1.15360</strain>
    </source>
</reference>
<keyword evidence="2" id="KW-1185">Reference proteome</keyword>
<accession>A0A916YTU0</accession>
<reference evidence="1" key="1">
    <citation type="journal article" date="2014" name="Int. J. Syst. Evol. Microbiol.">
        <title>Complete genome sequence of Corynebacterium casei LMG S-19264T (=DSM 44701T), isolated from a smear-ripened cheese.</title>
        <authorList>
            <consortium name="US DOE Joint Genome Institute (JGI-PGF)"/>
            <person name="Walter F."/>
            <person name="Albersmeier A."/>
            <person name="Kalinowski J."/>
            <person name="Ruckert C."/>
        </authorList>
    </citation>
    <scope>NUCLEOTIDE SEQUENCE</scope>
    <source>
        <strain evidence="1">CGMCC 1.15360</strain>
    </source>
</reference>
<comment type="caution">
    <text evidence="1">The sequence shown here is derived from an EMBL/GenBank/DDBJ whole genome shotgun (WGS) entry which is preliminary data.</text>
</comment>
<evidence type="ECO:0000313" key="1">
    <source>
        <dbReference type="EMBL" id="GGD60619.1"/>
    </source>
</evidence>
<dbReference type="OrthoDB" id="7441080at2"/>
<sequence>MDTLRFFSDTAGTDAQWHDDPLDLTGFEQFAEEDACTAPPPAIGQDERRMQVRAYNFWAGLLGDADFPEIARLDPGGHPDFGPHSVLLDLSEGLDDPRIVHLGDLLSKACGSTLSAGPVPLSQLSGNCLLSRITDHYCELIANRAPIGFEAEFAAGPGRLSIYRGILLPFSSNGQTIDHVYGVLNWKELVDEETAQQLARDMEQAEHANDGDDTTPWGGKISEPTATRMRAMSPVGFDDLDEDGPEFTLLMARRLSSGNVVLLGEVPPDNALVERLARRMKLPQID</sequence>
<name>A0A916YTU0_9SPHN</name>
<organism evidence="1 2">
    <name type="scientific">Croceicoccus mobilis</name>
    <dbReference type="NCBI Taxonomy" id="1703339"/>
    <lineage>
        <taxon>Bacteria</taxon>
        <taxon>Pseudomonadati</taxon>
        <taxon>Pseudomonadota</taxon>
        <taxon>Alphaproteobacteria</taxon>
        <taxon>Sphingomonadales</taxon>
        <taxon>Erythrobacteraceae</taxon>
        <taxon>Croceicoccus</taxon>
    </lineage>
</organism>
<gene>
    <name evidence="1" type="ORF">GCM10010990_07610</name>
</gene>
<protein>
    <recommendedName>
        <fullName evidence="3">PAS domain-containing protein</fullName>
    </recommendedName>
</protein>
<evidence type="ECO:0000313" key="2">
    <source>
        <dbReference type="Proteomes" id="UP000612349"/>
    </source>
</evidence>
<dbReference type="RefSeq" id="WP_156522012.1">
    <property type="nucleotide sequence ID" value="NZ_BMIP01000001.1"/>
</dbReference>
<dbReference type="EMBL" id="BMIP01000001">
    <property type="protein sequence ID" value="GGD60619.1"/>
    <property type="molecule type" value="Genomic_DNA"/>
</dbReference>
<proteinExistence type="predicted"/>